<dbReference type="Gene3D" id="3.75.10.10">
    <property type="entry name" value="L-arginine/glycine Amidinotransferase, Chain A"/>
    <property type="match status" value="1"/>
</dbReference>
<dbReference type="EC" id="3.5.3.12" evidence="2"/>
<name>A0A084EK22_MYCCA</name>
<comment type="catalytic activity">
    <reaction evidence="2">
        <text>agmatine + H2O = N-carbamoylputrescine + NH4(+)</text>
        <dbReference type="Rhea" id="RHEA:18037"/>
        <dbReference type="ChEBI" id="CHEBI:15377"/>
        <dbReference type="ChEBI" id="CHEBI:28938"/>
        <dbReference type="ChEBI" id="CHEBI:58145"/>
        <dbReference type="ChEBI" id="CHEBI:58318"/>
        <dbReference type="EC" id="3.5.3.12"/>
    </reaction>
</comment>
<evidence type="ECO:0000313" key="4">
    <source>
        <dbReference type="Proteomes" id="UP000028533"/>
    </source>
</evidence>
<dbReference type="InterPro" id="IPR017754">
    <property type="entry name" value="Agmatine_deiminase"/>
</dbReference>
<comment type="similarity">
    <text evidence="2">Belongs to the agmatine deiminase family.</text>
</comment>
<keyword evidence="1 2" id="KW-0378">Hydrolase</keyword>
<dbReference type="EMBL" id="JFDO01000025">
    <property type="protein sequence ID" value="KEZ18314.1"/>
    <property type="molecule type" value="Genomic_DNA"/>
</dbReference>
<proteinExistence type="inferred from homology"/>
<gene>
    <name evidence="2 3" type="primary">aguA</name>
    <name evidence="3" type="ORF">MCAPa_6090</name>
</gene>
<reference evidence="3 4" key="1">
    <citation type="submission" date="2014-02" db="EMBL/GenBank/DDBJ databases">
        <title>Genome sequence of Mycoplasma capricolum subsp. capricolum strain 14232.</title>
        <authorList>
            <person name="Sirand-Pugnet P."/>
            <person name="Breton M."/>
            <person name="Dordet-Frisoni E."/>
            <person name="Baranowski E."/>
            <person name="Barre A."/>
            <person name="Couture C."/>
            <person name="Dupuy V."/>
            <person name="Gaurivaud P."/>
            <person name="Jacob D."/>
            <person name="Lemaitre C."/>
            <person name="Manso-Silvan L."/>
            <person name="Nikolski M."/>
            <person name="Nouvel L.-X."/>
            <person name="Poumarat F."/>
            <person name="Tardy F."/>
            <person name="Thebault P."/>
            <person name="Theil S."/>
            <person name="Citti C."/>
            <person name="Thiaucourt F."/>
            <person name="Blanchard A."/>
        </authorList>
    </citation>
    <scope>NUCLEOTIDE SEQUENCE [LARGE SCALE GENOMIC DNA]</scope>
    <source>
        <strain evidence="3 4">14232</strain>
    </source>
</reference>
<dbReference type="HAMAP" id="MF_01841">
    <property type="entry name" value="Agmatine_deimin"/>
    <property type="match status" value="1"/>
</dbReference>
<dbReference type="PANTHER" id="PTHR31377">
    <property type="entry name" value="AGMATINE DEIMINASE-RELATED"/>
    <property type="match status" value="1"/>
</dbReference>
<comment type="caution">
    <text evidence="3">The sequence shown here is derived from an EMBL/GenBank/DDBJ whole genome shotgun (WGS) entry which is preliminary data.</text>
</comment>
<organism evidence="3 4">
    <name type="scientific">Mycoplasma capricolum subsp. capricolum 14232</name>
    <dbReference type="NCBI Taxonomy" id="1188238"/>
    <lineage>
        <taxon>Bacteria</taxon>
        <taxon>Bacillati</taxon>
        <taxon>Mycoplasmatota</taxon>
        <taxon>Mollicutes</taxon>
        <taxon>Mycoplasmataceae</taxon>
        <taxon>Mycoplasma</taxon>
    </lineage>
</organism>
<evidence type="ECO:0000256" key="1">
    <source>
        <dbReference type="ARBA" id="ARBA00022801"/>
    </source>
</evidence>
<accession>A0A084EK22</accession>
<dbReference type="GO" id="GO:0004668">
    <property type="term" value="F:protein-arginine deiminase activity"/>
    <property type="evidence" value="ECO:0007669"/>
    <property type="project" value="InterPro"/>
</dbReference>
<dbReference type="SUPFAM" id="SSF55909">
    <property type="entry name" value="Pentein"/>
    <property type="match status" value="1"/>
</dbReference>
<dbReference type="AlphaFoldDB" id="A0A084EK22"/>
<dbReference type="NCBIfam" id="NF010070">
    <property type="entry name" value="PRK13551.1"/>
    <property type="match status" value="1"/>
</dbReference>
<dbReference type="Proteomes" id="UP000028533">
    <property type="component" value="Unassembled WGS sequence"/>
</dbReference>
<dbReference type="PANTHER" id="PTHR31377:SF0">
    <property type="entry name" value="AGMATINE DEIMINASE-RELATED"/>
    <property type="match status" value="1"/>
</dbReference>
<dbReference type="InterPro" id="IPR007466">
    <property type="entry name" value="Peptidyl-Arg-deiminase_porph"/>
</dbReference>
<dbReference type="GO" id="GO:0047632">
    <property type="term" value="F:agmatine deiminase activity"/>
    <property type="evidence" value="ECO:0007669"/>
    <property type="project" value="UniProtKB-UniRule"/>
</dbReference>
<dbReference type="RefSeq" id="WP_036432173.1">
    <property type="nucleotide sequence ID" value="NZ_JFDO01000025.1"/>
</dbReference>
<evidence type="ECO:0000313" key="3">
    <source>
        <dbReference type="EMBL" id="KEZ18314.1"/>
    </source>
</evidence>
<dbReference type="Pfam" id="PF04371">
    <property type="entry name" value="PAD_porph"/>
    <property type="match status" value="1"/>
</dbReference>
<dbReference type="NCBIfam" id="TIGR03380">
    <property type="entry name" value="agmatine_aguA"/>
    <property type="match status" value="1"/>
</dbReference>
<protein>
    <recommendedName>
        <fullName evidence="2">Putative agmatine deiminase</fullName>
        <ecNumber evidence="2">3.5.3.12</ecNumber>
    </recommendedName>
    <alternativeName>
        <fullName evidence="2">Agmatine iminohydrolase</fullName>
    </alternativeName>
</protein>
<evidence type="ECO:0000256" key="2">
    <source>
        <dbReference type="HAMAP-Rule" id="MF_01841"/>
    </source>
</evidence>
<dbReference type="GO" id="GO:0009446">
    <property type="term" value="P:putrescine biosynthetic process"/>
    <property type="evidence" value="ECO:0007669"/>
    <property type="project" value="InterPro"/>
</dbReference>
<feature type="active site" description="Amidino-cysteine intermediate" evidence="2">
    <location>
        <position position="355"/>
    </location>
</feature>
<sequence>MSKKMNSTPKKDRFWMPGEWEKHDQCWMIWPERSDNWRLGAKPAQRVFANVANAIAKYEKVTMLVSHQQFENARNLLDQNVRVIECSNDDSWMRDVGPTIVKNKDGEIRGVDWVFNAWGGFKGGLYFPWDKDDAIARKVCEISNIDYYRTDFVLEGGSIHTDGDGTLYTTEECLLNENRNPDLSKEQIEENLKEYCGVEKVIWLPLGVYNDETNGHVDNLLHVVSPGHVVLTWTDDTTDPQYERSKLAYDILTNTLDAKGRKIKVTKLHQPGPLFITKEEAEGIDVCDTMSREPEQRMPASYANFYIANNAIILPIFGDKYDDLAVKTLQSVYPNHKIETVMAREILLGGGNIHCITQQQPTTK</sequence>